<dbReference type="EMBL" id="KQ484027">
    <property type="protein sequence ID" value="KYP38197.1"/>
    <property type="molecule type" value="Genomic_DNA"/>
</dbReference>
<evidence type="ECO:0000313" key="2">
    <source>
        <dbReference type="Proteomes" id="UP000075243"/>
    </source>
</evidence>
<keyword evidence="2" id="KW-1185">Reference proteome</keyword>
<dbReference type="Gramene" id="C.cajan_43593.t">
    <property type="protein sequence ID" value="C.cajan_43593.t.cds1"/>
    <property type="gene ID" value="C.cajan_43593"/>
</dbReference>
<reference evidence="1" key="1">
    <citation type="journal article" date="2012" name="Nat. Biotechnol.">
        <title>Draft genome sequence of pigeonpea (Cajanus cajan), an orphan legume crop of resource-poor farmers.</title>
        <authorList>
            <person name="Varshney R.K."/>
            <person name="Chen W."/>
            <person name="Li Y."/>
            <person name="Bharti A.K."/>
            <person name="Saxena R.K."/>
            <person name="Schlueter J.A."/>
            <person name="Donoghue M.T."/>
            <person name="Azam S."/>
            <person name="Fan G."/>
            <person name="Whaley A.M."/>
            <person name="Farmer A.D."/>
            <person name="Sheridan J."/>
            <person name="Iwata A."/>
            <person name="Tuteja R."/>
            <person name="Penmetsa R.V."/>
            <person name="Wu W."/>
            <person name="Upadhyaya H.D."/>
            <person name="Yang S.P."/>
            <person name="Shah T."/>
            <person name="Saxena K.B."/>
            <person name="Michael T."/>
            <person name="McCombie W.R."/>
            <person name="Yang B."/>
            <person name="Zhang G."/>
            <person name="Yang H."/>
            <person name="Wang J."/>
            <person name="Spillane C."/>
            <person name="Cook D.R."/>
            <person name="May G.D."/>
            <person name="Xu X."/>
            <person name="Jackson S.A."/>
        </authorList>
    </citation>
    <scope>NUCLEOTIDE SEQUENCE [LARGE SCALE GENOMIC DNA]</scope>
</reference>
<protein>
    <submittedName>
        <fullName evidence="1">Uncharacterized protein</fullName>
    </submittedName>
</protein>
<organism evidence="1 2">
    <name type="scientific">Cajanus cajan</name>
    <name type="common">Pigeon pea</name>
    <name type="synonym">Cajanus indicus</name>
    <dbReference type="NCBI Taxonomy" id="3821"/>
    <lineage>
        <taxon>Eukaryota</taxon>
        <taxon>Viridiplantae</taxon>
        <taxon>Streptophyta</taxon>
        <taxon>Embryophyta</taxon>
        <taxon>Tracheophyta</taxon>
        <taxon>Spermatophyta</taxon>
        <taxon>Magnoliopsida</taxon>
        <taxon>eudicotyledons</taxon>
        <taxon>Gunneridae</taxon>
        <taxon>Pentapetalae</taxon>
        <taxon>rosids</taxon>
        <taxon>fabids</taxon>
        <taxon>Fabales</taxon>
        <taxon>Fabaceae</taxon>
        <taxon>Papilionoideae</taxon>
        <taxon>50 kb inversion clade</taxon>
        <taxon>NPAAA clade</taxon>
        <taxon>indigoferoid/millettioid clade</taxon>
        <taxon>Phaseoleae</taxon>
        <taxon>Cajanus</taxon>
    </lineage>
</organism>
<gene>
    <name evidence="1" type="ORF">KK1_040573</name>
</gene>
<name>A0A151R6N0_CAJCA</name>
<sequence>GLGKLLVRDDNGPGFAYFAEHLLGLEVLILFQNEASYALSRHGGGVEDLLDAVNEGHRYLRQTLFPSALPLHSARRV</sequence>
<accession>A0A151R6N0</accession>
<proteinExistence type="predicted"/>
<dbReference type="Proteomes" id="UP000075243">
    <property type="component" value="Unassembled WGS sequence"/>
</dbReference>
<evidence type="ECO:0000313" key="1">
    <source>
        <dbReference type="EMBL" id="KYP38197.1"/>
    </source>
</evidence>
<dbReference type="AlphaFoldDB" id="A0A151R6N0"/>
<feature type="non-terminal residue" evidence="1">
    <location>
        <position position="1"/>
    </location>
</feature>